<proteinExistence type="predicted"/>
<dbReference type="Proteomes" id="UP000265663">
    <property type="component" value="Unassembled WGS sequence"/>
</dbReference>
<reference evidence="1 2" key="1">
    <citation type="journal article" date="2014" name="PLoS ONE">
        <title>De novo Genome Assembly of the Fungal Plant Pathogen Pyrenophora semeniperda.</title>
        <authorList>
            <person name="Soliai M.M."/>
            <person name="Meyer S.E."/>
            <person name="Udall J.A."/>
            <person name="Elzinga D.E."/>
            <person name="Hermansen R.A."/>
            <person name="Bodily P.M."/>
            <person name="Hart A.A."/>
            <person name="Coleman C.E."/>
        </authorList>
    </citation>
    <scope>NUCLEOTIDE SEQUENCE [LARGE SCALE GENOMIC DNA]</scope>
    <source>
        <strain evidence="1 2">CCB06</strain>
        <tissue evidence="1">Mycelium</tissue>
    </source>
</reference>
<organism evidence="1 2">
    <name type="scientific">Pyrenophora seminiperda CCB06</name>
    <dbReference type="NCBI Taxonomy" id="1302712"/>
    <lineage>
        <taxon>Eukaryota</taxon>
        <taxon>Fungi</taxon>
        <taxon>Dikarya</taxon>
        <taxon>Ascomycota</taxon>
        <taxon>Pezizomycotina</taxon>
        <taxon>Dothideomycetes</taxon>
        <taxon>Pleosporomycetidae</taxon>
        <taxon>Pleosporales</taxon>
        <taxon>Pleosporineae</taxon>
        <taxon>Pleosporaceae</taxon>
        <taxon>Pyrenophora</taxon>
    </lineage>
</organism>
<evidence type="ECO:0000313" key="1">
    <source>
        <dbReference type="EMBL" id="RMZ67839.1"/>
    </source>
</evidence>
<keyword evidence="2" id="KW-1185">Reference proteome</keyword>
<dbReference type="EMBL" id="KE747814">
    <property type="protein sequence ID" value="RMZ67839.1"/>
    <property type="molecule type" value="Genomic_DNA"/>
</dbReference>
<gene>
    <name evidence="1" type="ORF">GMOD_00003882</name>
</gene>
<protein>
    <submittedName>
        <fullName evidence="1">Uncharacterized protein</fullName>
    </submittedName>
</protein>
<sequence>MSMVLLALQLQLLPPLRRLPARLELLNPPRLLRFSLRFPKLRRKLQ</sequence>
<name>A0A3M7M067_9PLEO</name>
<evidence type="ECO:0000313" key="2">
    <source>
        <dbReference type="Proteomes" id="UP000265663"/>
    </source>
</evidence>
<accession>A0A3M7M067</accession>
<dbReference type="AlphaFoldDB" id="A0A3M7M067"/>